<evidence type="ECO:0000256" key="4">
    <source>
        <dbReference type="ARBA" id="ARBA00022692"/>
    </source>
</evidence>
<keyword evidence="2" id="KW-0813">Transport</keyword>
<dbReference type="GO" id="GO:0005886">
    <property type="term" value="C:plasma membrane"/>
    <property type="evidence" value="ECO:0007669"/>
    <property type="project" value="UniProtKB-SubCell"/>
</dbReference>
<feature type="domain" description="Major facilitator superfamily (MFS) profile" evidence="8">
    <location>
        <begin position="24"/>
        <end position="551"/>
    </location>
</feature>
<keyword evidence="10" id="KW-1185">Reference proteome</keyword>
<evidence type="ECO:0000256" key="5">
    <source>
        <dbReference type="ARBA" id="ARBA00022989"/>
    </source>
</evidence>
<dbReference type="EMBL" id="CP014870">
    <property type="protein sequence ID" value="ANJ57102.1"/>
    <property type="molecule type" value="Genomic_DNA"/>
</dbReference>
<feature type="transmembrane region" description="Helical" evidence="7">
    <location>
        <begin position="96"/>
        <end position="114"/>
    </location>
</feature>
<evidence type="ECO:0000256" key="7">
    <source>
        <dbReference type="SAM" id="Phobius"/>
    </source>
</evidence>
<keyword evidence="4 7" id="KW-0812">Transmembrane</keyword>
<dbReference type="AlphaFoldDB" id="A0A191YW22"/>
<accession>A0A191YW22</accession>
<feature type="transmembrane region" description="Helical" evidence="7">
    <location>
        <begin position="289"/>
        <end position="307"/>
    </location>
</feature>
<dbReference type="PANTHER" id="PTHR43045:SF7">
    <property type="entry name" value="MAJOR FACILITATOR SUPERFAMILY TRANSPORTER"/>
    <property type="match status" value="1"/>
</dbReference>
<dbReference type="FunFam" id="1.20.1250.20:FF:000001">
    <property type="entry name" value="Dicarboxylate MFS transporter"/>
    <property type="match status" value="1"/>
</dbReference>
<organism evidence="9 10">
    <name type="scientific">Pseudomonas silesiensis</name>
    <dbReference type="NCBI Taxonomy" id="1853130"/>
    <lineage>
        <taxon>Bacteria</taxon>
        <taxon>Pseudomonadati</taxon>
        <taxon>Pseudomonadota</taxon>
        <taxon>Gammaproteobacteria</taxon>
        <taxon>Pseudomonadales</taxon>
        <taxon>Pseudomonadaceae</taxon>
        <taxon>Pseudomonas</taxon>
    </lineage>
</organism>
<sequence>MPAIDNITTRSTPHHGLSKEERKVIFASSLGTVFEWYDFYLYGSLAAIIAKHFFAGVNETTSFIFALLAFAAGFAVRPFGAIVFGRLGDMIGRKHTFLITIVIMGISTAIVGFLPGYATIGVAAPIILITLRLLQGLALGGEYGGAATYVAEHAPKGKRGYFTSWIQTTATLGLFMSLLVILACRTILGTEAFEAWGWRIPFLLSILLLIVSVYIRLQLSESPVFLKMKAEGKSSKAPLTESFARWDNLKIVIMALLGGTAGQAVVWYTGQFYALFFLLQTLKIDPQTANLLIAGSLLIGTPFFVIFGSLSDRIGRKGIIMAGCILAALTYFPIFQALTQYGNPDVFAAQAKNPVTVIADPDQCSFQFDPVGKAKFTSSCDLAKTVLAKRAIPYENVKAEPGAVAQVRIGDKVIQSFEGTGMPAADFKARNDAFVATLGSSLKEAGYPEKADPAKTNYPMVLLLLTILVIYVTMVYGPIAAWLVELFPARIRYTSMSLPYHIGNGWFGGFLPTVAFAMVAATGDIYYGLWYPIIIAVMTAILGIFFLPETKDRDIHHT</sequence>
<dbReference type="InterPro" id="IPR005829">
    <property type="entry name" value="Sugar_transporter_CS"/>
</dbReference>
<dbReference type="PANTHER" id="PTHR43045">
    <property type="entry name" value="SHIKIMATE TRANSPORTER"/>
    <property type="match status" value="1"/>
</dbReference>
<proteinExistence type="predicted"/>
<dbReference type="RefSeq" id="WP_064678608.1">
    <property type="nucleotide sequence ID" value="NZ_CP014870.1"/>
</dbReference>
<dbReference type="SUPFAM" id="SSF103473">
    <property type="entry name" value="MFS general substrate transporter"/>
    <property type="match status" value="2"/>
</dbReference>
<feature type="transmembrane region" description="Helical" evidence="7">
    <location>
        <begin position="505"/>
        <end position="523"/>
    </location>
</feature>
<feature type="transmembrane region" description="Helical" evidence="7">
    <location>
        <begin position="120"/>
        <end position="140"/>
    </location>
</feature>
<dbReference type="GO" id="GO:0022857">
    <property type="term" value="F:transmembrane transporter activity"/>
    <property type="evidence" value="ECO:0007669"/>
    <property type="project" value="InterPro"/>
</dbReference>
<name>A0A191YW22_9PSED</name>
<evidence type="ECO:0000313" key="9">
    <source>
        <dbReference type="EMBL" id="ANJ57102.1"/>
    </source>
</evidence>
<evidence type="ECO:0000313" key="10">
    <source>
        <dbReference type="Proteomes" id="UP000078354"/>
    </source>
</evidence>
<dbReference type="PROSITE" id="PS50850">
    <property type="entry name" value="MFS"/>
    <property type="match status" value="1"/>
</dbReference>
<evidence type="ECO:0000256" key="3">
    <source>
        <dbReference type="ARBA" id="ARBA00022475"/>
    </source>
</evidence>
<feature type="transmembrane region" description="Helical" evidence="7">
    <location>
        <begin position="63"/>
        <end position="84"/>
    </location>
</feature>
<comment type="subcellular location">
    <subcellularLocation>
        <location evidence="1">Cell membrane</location>
        <topology evidence="1">Multi-pass membrane protein</topology>
    </subcellularLocation>
</comment>
<reference evidence="9 10" key="1">
    <citation type="journal article" date="2018" name="Syst. Appl. Microbiol.">
        <title>Pseudomonas silesiensis sp. nov. strain A3T isolated from a biological pesticide sewage treatment plant and analysis of the complete genome sequence.</title>
        <authorList>
            <person name="Kaminski M.A."/>
            <person name="Furmanczyk E.M."/>
            <person name="Sobczak A."/>
            <person name="Dziembowski A."/>
            <person name="Lipinski L."/>
        </authorList>
    </citation>
    <scope>NUCLEOTIDE SEQUENCE [LARGE SCALE GENOMIC DNA]</scope>
    <source>
        <strain evidence="9 10">A3</strain>
    </source>
</reference>
<keyword evidence="6 7" id="KW-0472">Membrane</keyword>
<feature type="transmembrane region" description="Helical" evidence="7">
    <location>
        <begin position="251"/>
        <end position="269"/>
    </location>
</feature>
<dbReference type="Pfam" id="PF00083">
    <property type="entry name" value="Sugar_tr"/>
    <property type="match status" value="2"/>
</dbReference>
<evidence type="ECO:0000256" key="2">
    <source>
        <dbReference type="ARBA" id="ARBA00022448"/>
    </source>
</evidence>
<feature type="transmembrane region" description="Helical" evidence="7">
    <location>
        <begin position="529"/>
        <end position="547"/>
    </location>
</feature>
<evidence type="ECO:0000259" key="8">
    <source>
        <dbReference type="PROSITE" id="PS50850"/>
    </source>
</evidence>
<dbReference type="Proteomes" id="UP000078354">
    <property type="component" value="Chromosome"/>
</dbReference>
<protein>
    <submittedName>
        <fullName evidence="9">MFS transporter</fullName>
    </submittedName>
</protein>
<dbReference type="Gene3D" id="1.20.1250.20">
    <property type="entry name" value="MFS general substrate transporter like domains"/>
    <property type="match status" value="3"/>
</dbReference>
<dbReference type="OrthoDB" id="3690818at2"/>
<feature type="transmembrane region" description="Helical" evidence="7">
    <location>
        <begin position="161"/>
        <end position="188"/>
    </location>
</feature>
<dbReference type="InterPro" id="IPR005828">
    <property type="entry name" value="MFS_sugar_transport-like"/>
</dbReference>
<keyword evidence="5 7" id="KW-1133">Transmembrane helix</keyword>
<feature type="transmembrane region" description="Helical" evidence="7">
    <location>
        <begin position="460"/>
        <end position="484"/>
    </location>
</feature>
<feature type="transmembrane region" description="Helical" evidence="7">
    <location>
        <begin position="200"/>
        <end position="219"/>
    </location>
</feature>
<dbReference type="PROSITE" id="PS00217">
    <property type="entry name" value="SUGAR_TRANSPORT_2"/>
    <property type="match status" value="1"/>
</dbReference>
<feature type="transmembrane region" description="Helical" evidence="7">
    <location>
        <begin position="319"/>
        <end position="338"/>
    </location>
</feature>
<gene>
    <name evidence="9" type="ORF">PMA3_18895</name>
</gene>
<dbReference type="KEGG" id="psil:PMA3_18895"/>
<keyword evidence="3" id="KW-1003">Cell membrane</keyword>
<evidence type="ECO:0000256" key="6">
    <source>
        <dbReference type="ARBA" id="ARBA00023136"/>
    </source>
</evidence>
<evidence type="ECO:0000256" key="1">
    <source>
        <dbReference type="ARBA" id="ARBA00004651"/>
    </source>
</evidence>
<dbReference type="InterPro" id="IPR020846">
    <property type="entry name" value="MFS_dom"/>
</dbReference>
<dbReference type="InterPro" id="IPR036259">
    <property type="entry name" value="MFS_trans_sf"/>
</dbReference>